<keyword evidence="2" id="KW-1185">Reference proteome</keyword>
<dbReference type="EMBL" id="CP029843">
    <property type="protein sequence ID" value="AWV05958.1"/>
    <property type="molecule type" value="Genomic_DNA"/>
</dbReference>
<evidence type="ECO:0000313" key="1">
    <source>
        <dbReference type="EMBL" id="AWV05958.1"/>
    </source>
</evidence>
<proteinExistence type="predicted"/>
<dbReference type="AlphaFoldDB" id="A0A2U9T640"/>
<accession>A0A2U9T640</accession>
<gene>
    <name evidence="1" type="ORF">C9I47_0232</name>
</gene>
<dbReference type="RefSeq" id="WP_111265147.1">
    <property type="nucleotide sequence ID" value="NZ_CP029843.1"/>
</dbReference>
<evidence type="ECO:0000313" key="2">
    <source>
        <dbReference type="Proteomes" id="UP000249447"/>
    </source>
</evidence>
<dbReference type="KEGG" id="lmb:C9I47_0232"/>
<reference evidence="1 2" key="1">
    <citation type="submission" date="2018-05" db="EMBL/GenBank/DDBJ databases">
        <title>The complete genome of Lysobacter maris HZ9B, a marine bacterium antagonistic against terrestrial plant pathogens.</title>
        <authorList>
            <person name="Zhang X.-Q."/>
        </authorList>
    </citation>
    <scope>NUCLEOTIDE SEQUENCE [LARGE SCALE GENOMIC DNA]</scope>
    <source>
        <strain evidence="1 2">HZ9B</strain>
    </source>
</reference>
<organism evidence="1 2">
    <name type="scientific">Marilutibacter maris</name>
    <dbReference type="NCBI Taxonomy" id="1605891"/>
    <lineage>
        <taxon>Bacteria</taxon>
        <taxon>Pseudomonadati</taxon>
        <taxon>Pseudomonadota</taxon>
        <taxon>Gammaproteobacteria</taxon>
        <taxon>Lysobacterales</taxon>
        <taxon>Lysobacteraceae</taxon>
        <taxon>Marilutibacter</taxon>
    </lineage>
</organism>
<dbReference type="Proteomes" id="UP000249447">
    <property type="component" value="Chromosome"/>
</dbReference>
<dbReference type="OrthoDB" id="5975962at2"/>
<sequence length="187" mass="20123">MTRNLSASWNAAHNHGQCPQARRLLRAAAALALAALLAACGKSAEERITETAISAASGQKVEVERDGDQMTFKTGNGEMRVASGESLRLPDDFPDDVYLPGDYQVRSVLEVSGTRVLSLSAEGKAMDLFAEARDAMQASGWKQTMAMQHDADNAMLAFEKDARNAVVSINGDADGQVQIGLQLRERQ</sequence>
<protein>
    <submittedName>
        <fullName evidence="1">Uncharacterized protein</fullName>
    </submittedName>
</protein>
<name>A0A2U9T640_9GAMM</name>